<dbReference type="EMBL" id="SMFV01000005">
    <property type="protein sequence ID" value="TCK03438.1"/>
    <property type="molecule type" value="Genomic_DNA"/>
</dbReference>
<dbReference type="SUPFAM" id="SSF53639">
    <property type="entry name" value="AraD/HMP-PK domain-like"/>
    <property type="match status" value="1"/>
</dbReference>
<keyword evidence="2" id="KW-0456">Lyase</keyword>
<dbReference type="GO" id="GO:0016832">
    <property type="term" value="F:aldehyde-lyase activity"/>
    <property type="evidence" value="ECO:0007669"/>
    <property type="project" value="TreeGrafter"/>
</dbReference>
<evidence type="ECO:0000313" key="4">
    <source>
        <dbReference type="EMBL" id="TCK03438.1"/>
    </source>
</evidence>
<evidence type="ECO:0000259" key="3">
    <source>
        <dbReference type="SMART" id="SM01007"/>
    </source>
</evidence>
<keyword evidence="1" id="KW-0479">Metal-binding</keyword>
<feature type="domain" description="Class II aldolase/adducin N-terminal" evidence="3">
    <location>
        <begin position="10"/>
        <end position="184"/>
    </location>
</feature>
<dbReference type="InterPro" id="IPR036409">
    <property type="entry name" value="Aldolase_II/adducin_N_sf"/>
</dbReference>
<evidence type="ECO:0000313" key="5">
    <source>
        <dbReference type="Proteomes" id="UP000295777"/>
    </source>
</evidence>
<dbReference type="InterPro" id="IPR001303">
    <property type="entry name" value="Aldolase_II/adducin_N"/>
</dbReference>
<proteinExistence type="predicted"/>
<accession>A0A4R1G7C9</accession>
<dbReference type="PANTHER" id="PTHR22789">
    <property type="entry name" value="FUCULOSE PHOSPHATE ALDOLASE"/>
    <property type="match status" value="1"/>
</dbReference>
<dbReference type="Proteomes" id="UP000295777">
    <property type="component" value="Unassembled WGS sequence"/>
</dbReference>
<dbReference type="GO" id="GO:0005829">
    <property type="term" value="C:cytosol"/>
    <property type="evidence" value="ECO:0007669"/>
    <property type="project" value="TreeGrafter"/>
</dbReference>
<dbReference type="GO" id="GO:0019323">
    <property type="term" value="P:pentose catabolic process"/>
    <property type="evidence" value="ECO:0007669"/>
    <property type="project" value="TreeGrafter"/>
</dbReference>
<name>A0A4R1G7C9_9BACT</name>
<comment type="caution">
    <text evidence="4">The sequence shown here is derived from an EMBL/GenBank/DDBJ whole genome shotgun (WGS) entry which is preliminary data.</text>
</comment>
<sequence length="193" mass="21376">MPLPFFKERLELVKIGRIVFEAGLTDSHGGNISIRCGNYIVIKKSGKMLGYLTPEDFVVTTLEENEELDRFASIELKVHRAIYRELPEVKAILHAHSPYTVACSLLFDSIVPIDSEGKLLLGEVPVLSAQEVVSSDEVAKKIPELLKTSPAAIIKSHGPFTIGRTPEEALKYLSALENSCKILSIFRALNKRS</sequence>
<dbReference type="RefSeq" id="WP_132527411.1">
    <property type="nucleotide sequence ID" value="NZ_SMFV01000005.1"/>
</dbReference>
<organism evidence="4 5">
    <name type="scientific">Phorcysia thermohydrogeniphila</name>
    <dbReference type="NCBI Taxonomy" id="936138"/>
    <lineage>
        <taxon>Bacteria</taxon>
        <taxon>Pseudomonadati</taxon>
        <taxon>Aquificota</taxon>
        <taxon>Aquificia</taxon>
        <taxon>Desulfurobacteriales</taxon>
        <taxon>Desulfurobacteriaceae</taxon>
        <taxon>Phorcysia</taxon>
    </lineage>
</organism>
<gene>
    <name evidence="4" type="ORF">CLV27_1516</name>
</gene>
<keyword evidence="5" id="KW-1185">Reference proteome</keyword>
<dbReference type="AlphaFoldDB" id="A0A4R1G7C9"/>
<dbReference type="Pfam" id="PF00596">
    <property type="entry name" value="Aldolase_II"/>
    <property type="match status" value="1"/>
</dbReference>
<dbReference type="GO" id="GO:0046872">
    <property type="term" value="F:metal ion binding"/>
    <property type="evidence" value="ECO:0007669"/>
    <property type="project" value="UniProtKB-KW"/>
</dbReference>
<evidence type="ECO:0000256" key="2">
    <source>
        <dbReference type="ARBA" id="ARBA00023239"/>
    </source>
</evidence>
<dbReference type="OrthoDB" id="9805559at2"/>
<protein>
    <submittedName>
        <fullName evidence="4">L-fuculose-phosphate aldolase</fullName>
    </submittedName>
</protein>
<dbReference type="InterPro" id="IPR050197">
    <property type="entry name" value="Aldolase_class_II_sugar_metab"/>
</dbReference>
<reference evidence="4 5" key="1">
    <citation type="submission" date="2019-03" db="EMBL/GenBank/DDBJ databases">
        <title>Genomic Encyclopedia of Archaeal and Bacterial Type Strains, Phase II (KMG-II): from individual species to whole genera.</title>
        <authorList>
            <person name="Goeker M."/>
        </authorList>
    </citation>
    <scope>NUCLEOTIDE SEQUENCE [LARGE SCALE GENOMIC DNA]</scope>
    <source>
        <strain evidence="4 5">DSM 24425</strain>
    </source>
</reference>
<dbReference type="SMART" id="SM01007">
    <property type="entry name" value="Aldolase_II"/>
    <property type="match status" value="1"/>
</dbReference>
<dbReference type="Gene3D" id="3.40.225.10">
    <property type="entry name" value="Class II aldolase/adducin N-terminal domain"/>
    <property type="match status" value="1"/>
</dbReference>
<dbReference type="PANTHER" id="PTHR22789:SF0">
    <property type="entry name" value="3-OXO-TETRONATE 4-PHOSPHATE DECARBOXYLASE-RELATED"/>
    <property type="match status" value="1"/>
</dbReference>
<evidence type="ECO:0000256" key="1">
    <source>
        <dbReference type="ARBA" id="ARBA00022723"/>
    </source>
</evidence>